<comment type="similarity">
    <text evidence="1">Belongs to the disease resistance NB-LRR family.</text>
</comment>
<dbReference type="AlphaFoldDB" id="A0A1E5VRG6"/>
<dbReference type="Gene3D" id="3.40.50.300">
    <property type="entry name" value="P-loop containing nucleotide triphosphate hydrolases"/>
    <property type="match status" value="1"/>
</dbReference>
<dbReference type="GO" id="GO:0000166">
    <property type="term" value="F:nucleotide binding"/>
    <property type="evidence" value="ECO:0007669"/>
    <property type="project" value="UniProtKB-KW"/>
</dbReference>
<evidence type="ECO:0000313" key="7">
    <source>
        <dbReference type="EMBL" id="OEL27682.1"/>
    </source>
</evidence>
<dbReference type="STRING" id="888268.A0A1E5VRG6"/>
<evidence type="ECO:0000256" key="1">
    <source>
        <dbReference type="ARBA" id="ARBA00008894"/>
    </source>
</evidence>
<dbReference type="Gene3D" id="1.20.5.4130">
    <property type="match status" value="1"/>
</dbReference>
<name>A0A1E5VRG6_9POAL</name>
<gene>
    <name evidence="7" type="ORF">BAE44_0011299</name>
</gene>
<dbReference type="InterPro" id="IPR038005">
    <property type="entry name" value="RX-like_CC"/>
</dbReference>
<keyword evidence="8" id="KW-1185">Reference proteome</keyword>
<keyword evidence="4" id="KW-0547">Nucleotide-binding</keyword>
<dbReference type="InterPro" id="IPR027417">
    <property type="entry name" value="P-loop_NTPase"/>
</dbReference>
<dbReference type="InterPro" id="IPR041118">
    <property type="entry name" value="Rx_N"/>
</dbReference>
<dbReference type="SUPFAM" id="SSF52540">
    <property type="entry name" value="P-loop containing nucleoside triphosphate hydrolases"/>
    <property type="match status" value="1"/>
</dbReference>
<evidence type="ECO:0000256" key="2">
    <source>
        <dbReference type="ARBA" id="ARBA00022614"/>
    </source>
</evidence>
<comment type="caution">
    <text evidence="7">The sequence shown here is derived from an EMBL/GenBank/DDBJ whole genome shotgun (WGS) entry which is preliminary data.</text>
</comment>
<dbReference type="CDD" id="cd14798">
    <property type="entry name" value="RX-CC_like"/>
    <property type="match status" value="1"/>
</dbReference>
<dbReference type="PANTHER" id="PTHR19338:SF65">
    <property type="entry name" value="OS06G0163900 PROTEIN"/>
    <property type="match status" value="1"/>
</dbReference>
<dbReference type="Proteomes" id="UP000095767">
    <property type="component" value="Unassembled WGS sequence"/>
</dbReference>
<dbReference type="Pfam" id="PF18052">
    <property type="entry name" value="Rx_N"/>
    <property type="match status" value="1"/>
</dbReference>
<keyword evidence="2" id="KW-0433">Leucine-rich repeat</keyword>
<keyword evidence="3" id="KW-0677">Repeat</keyword>
<evidence type="ECO:0000256" key="5">
    <source>
        <dbReference type="ARBA" id="ARBA00022821"/>
    </source>
</evidence>
<reference evidence="7 8" key="1">
    <citation type="submission" date="2016-09" db="EMBL/GenBank/DDBJ databases">
        <title>The draft genome of Dichanthelium oligosanthes: A C3 panicoid grass species.</title>
        <authorList>
            <person name="Studer A.J."/>
            <person name="Schnable J.C."/>
            <person name="Brutnell T.P."/>
        </authorList>
    </citation>
    <scope>NUCLEOTIDE SEQUENCE [LARGE SCALE GENOMIC DNA]</scope>
    <source>
        <strain evidence="8">cv. Kellogg 1175</strain>
        <tissue evidence="7">Leaf</tissue>
    </source>
</reference>
<organism evidence="7 8">
    <name type="scientific">Dichanthelium oligosanthes</name>
    <dbReference type="NCBI Taxonomy" id="888268"/>
    <lineage>
        <taxon>Eukaryota</taxon>
        <taxon>Viridiplantae</taxon>
        <taxon>Streptophyta</taxon>
        <taxon>Embryophyta</taxon>
        <taxon>Tracheophyta</taxon>
        <taxon>Spermatophyta</taxon>
        <taxon>Magnoliopsida</taxon>
        <taxon>Liliopsida</taxon>
        <taxon>Poales</taxon>
        <taxon>Poaceae</taxon>
        <taxon>PACMAD clade</taxon>
        <taxon>Panicoideae</taxon>
        <taxon>Panicodae</taxon>
        <taxon>Paniceae</taxon>
        <taxon>Dichantheliinae</taxon>
        <taxon>Dichanthelium</taxon>
    </lineage>
</organism>
<dbReference type="PANTHER" id="PTHR19338">
    <property type="entry name" value="TRANSLOCASE OF INNER MITOCHONDRIAL MEMBRANE 13 HOMOLOG"/>
    <property type="match status" value="1"/>
</dbReference>
<proteinExistence type="inferred from homology"/>
<dbReference type="OrthoDB" id="673289at2759"/>
<evidence type="ECO:0000313" key="8">
    <source>
        <dbReference type="Proteomes" id="UP000095767"/>
    </source>
</evidence>
<feature type="domain" description="Disease resistance N-terminal" evidence="6">
    <location>
        <begin position="2"/>
        <end position="42"/>
    </location>
</feature>
<dbReference type="EMBL" id="LWDX02031923">
    <property type="protein sequence ID" value="OEL27682.1"/>
    <property type="molecule type" value="Genomic_DNA"/>
</dbReference>
<keyword evidence="5" id="KW-0611">Plant defense</keyword>
<evidence type="ECO:0000259" key="6">
    <source>
        <dbReference type="Pfam" id="PF18052"/>
    </source>
</evidence>
<protein>
    <recommendedName>
        <fullName evidence="6">Disease resistance N-terminal domain-containing protein</fullName>
    </recommendedName>
</protein>
<sequence length="151" mass="17514">MEKLDVQTRVWRDKVRDMAYDIEDCIDVFMHHLGQGDDKDSLLHRTLRKIRRLRVHYQISNKIQELKARVEEQSQSRGRYKIDEYISKSAVVEVDPRLPALFEESKRLVGIDVPQEEITKLLMEQGDSDFGQLKVVSVVGFEGLGKTTLAN</sequence>
<evidence type="ECO:0000256" key="4">
    <source>
        <dbReference type="ARBA" id="ARBA00022741"/>
    </source>
</evidence>
<accession>A0A1E5VRG6</accession>
<evidence type="ECO:0000256" key="3">
    <source>
        <dbReference type="ARBA" id="ARBA00022737"/>
    </source>
</evidence>
<dbReference type="GO" id="GO:0006952">
    <property type="term" value="P:defense response"/>
    <property type="evidence" value="ECO:0007669"/>
    <property type="project" value="UniProtKB-KW"/>
</dbReference>